<gene>
    <name evidence="12" type="ORF">AOXY_G32648</name>
</gene>
<name>A0AAD8CHH8_ACIOX</name>
<evidence type="ECO:0000259" key="11">
    <source>
        <dbReference type="PROSITE" id="PS51082"/>
    </source>
</evidence>
<sequence>MSRGSKGSQAQENWPSSLLSSQENDKLFELLGRRCVSLASTVVQLCMALPNSRDHWSRQHCGVVCFVKDNPKRSYFIRLYDITEGTLIWEQELYNQFEYSARAPFFHSFSGDDCQVGLNFANENEAETFKANVEQKINQRLNRQEKRQHLPPPPVPADDRRSGLPPLPPPNGSRSPTSIPMPTIDIQNPDIVTSRYRSTPTPTPAHLPLDKGKKDKKKGGKKFKLSKADIGAPSSFMHVSHVGWDPNTGFDTNNMDPDLKCLFSKAGISDAQLADADTSKLIHDFIEQSGGLEAVKEEMRRQEPYPPAPPSRSGPLPPVPSPTPSPRQIRTPPAVPGQPQRGPLPSRSPAPSTAPINRGVRPPPPPASAHLHPAPPPAGGPPLPSPLLRPRTLPRATSPPRSGAPAPSTGGRGALLDQIISGKKLKSVPDRQDSAPSDQAESSEGLVGALMMVMQKRSKAIHSSDEEEEDRGEDDDDDDWDD</sequence>
<dbReference type="InterPro" id="IPR000095">
    <property type="entry name" value="CRIB_dom"/>
</dbReference>
<evidence type="ECO:0000259" key="10">
    <source>
        <dbReference type="PROSITE" id="PS50229"/>
    </source>
</evidence>
<keyword evidence="4" id="KW-0597">Phosphoprotein</keyword>
<evidence type="ECO:0000259" key="9">
    <source>
        <dbReference type="PROSITE" id="PS50108"/>
    </source>
</evidence>
<evidence type="ECO:0000313" key="13">
    <source>
        <dbReference type="Proteomes" id="UP001230051"/>
    </source>
</evidence>
<dbReference type="EMBL" id="JAGXEW010000052">
    <property type="protein sequence ID" value="KAK1151422.1"/>
    <property type="molecule type" value="Genomic_DNA"/>
</dbReference>
<dbReference type="Pfam" id="PF00568">
    <property type="entry name" value="WH1"/>
    <property type="match status" value="1"/>
</dbReference>
<dbReference type="GO" id="GO:0003779">
    <property type="term" value="F:actin binding"/>
    <property type="evidence" value="ECO:0007669"/>
    <property type="project" value="InterPro"/>
</dbReference>
<feature type="compositionally biased region" description="Pro residues" evidence="8">
    <location>
        <begin position="304"/>
        <end position="325"/>
    </location>
</feature>
<accession>A0AAD8CHH8</accession>
<dbReference type="SMART" id="SM00285">
    <property type="entry name" value="PBD"/>
    <property type="match status" value="1"/>
</dbReference>
<feature type="domain" description="CRIB" evidence="9">
    <location>
        <begin position="230"/>
        <end position="243"/>
    </location>
</feature>
<evidence type="ECO:0000256" key="8">
    <source>
        <dbReference type="SAM" id="MobiDB-lite"/>
    </source>
</evidence>
<dbReference type="InterPro" id="IPR000697">
    <property type="entry name" value="WH1/EVH1_dom"/>
</dbReference>
<dbReference type="Pfam" id="PF02205">
    <property type="entry name" value="WH2"/>
    <property type="match status" value="1"/>
</dbReference>
<dbReference type="GO" id="GO:0005856">
    <property type="term" value="C:cytoskeleton"/>
    <property type="evidence" value="ECO:0007669"/>
    <property type="project" value="UniProtKB-SubCell"/>
</dbReference>
<keyword evidence="3" id="KW-0963">Cytoplasm</keyword>
<evidence type="ECO:0000256" key="2">
    <source>
        <dbReference type="ARBA" id="ARBA00004245"/>
    </source>
</evidence>
<feature type="domain" description="WH2" evidence="11">
    <location>
        <begin position="411"/>
        <end position="428"/>
    </location>
</feature>
<dbReference type="FunFam" id="3.90.810.10:FF:000003">
    <property type="entry name" value="Neural Wiskott-Aldrich syndrome protein-like"/>
    <property type="match status" value="1"/>
</dbReference>
<evidence type="ECO:0000256" key="3">
    <source>
        <dbReference type="ARBA" id="ARBA00022490"/>
    </source>
</evidence>
<feature type="domain" description="WH1" evidence="10">
    <location>
        <begin position="31"/>
        <end position="140"/>
    </location>
</feature>
<evidence type="ECO:0000256" key="1">
    <source>
        <dbReference type="ARBA" id="ARBA00004123"/>
    </source>
</evidence>
<comment type="subcellular location">
    <subcellularLocation>
        <location evidence="2">Cytoplasm</location>
        <location evidence="2">Cytoskeleton</location>
    </subcellularLocation>
    <subcellularLocation>
        <location evidence="1">Nucleus</location>
    </subcellularLocation>
</comment>
<dbReference type="PROSITE" id="PS50229">
    <property type="entry name" value="WH1"/>
    <property type="match status" value="1"/>
</dbReference>
<evidence type="ECO:0000256" key="6">
    <source>
        <dbReference type="ARBA" id="ARBA00023212"/>
    </source>
</evidence>
<dbReference type="Gene3D" id="2.30.29.30">
    <property type="entry name" value="Pleckstrin-homology domain (PH domain)/Phosphotyrosine-binding domain (PTB)"/>
    <property type="match status" value="1"/>
</dbReference>
<reference evidence="12" key="1">
    <citation type="submission" date="2022-02" db="EMBL/GenBank/DDBJ databases">
        <title>Atlantic sturgeon de novo genome assembly.</title>
        <authorList>
            <person name="Stock M."/>
            <person name="Klopp C."/>
            <person name="Guiguen Y."/>
            <person name="Cabau C."/>
            <person name="Parinello H."/>
            <person name="Santidrian Yebra-Pimentel E."/>
            <person name="Kuhl H."/>
            <person name="Dirks R.P."/>
            <person name="Guessner J."/>
            <person name="Wuertz S."/>
            <person name="Du K."/>
            <person name="Schartl M."/>
        </authorList>
    </citation>
    <scope>NUCLEOTIDE SEQUENCE</scope>
    <source>
        <strain evidence="12">STURGEONOMICS-FGT-2020</strain>
        <tissue evidence="12">Whole blood</tissue>
    </source>
</reference>
<dbReference type="AlphaFoldDB" id="A0AAD8CHH8"/>
<proteinExistence type="predicted"/>
<dbReference type="CDD" id="cd00132">
    <property type="entry name" value="CRIB"/>
    <property type="match status" value="1"/>
</dbReference>
<dbReference type="FunFam" id="2.30.29.30:FF:000130">
    <property type="entry name" value="neural Wiskott-Aldrich syndrome protein"/>
    <property type="match status" value="1"/>
</dbReference>
<keyword evidence="7" id="KW-0539">Nucleus</keyword>
<dbReference type="SUPFAM" id="SSF47912">
    <property type="entry name" value="Wiscott-Aldrich syndrome protein, WASP, C-terminal domain"/>
    <property type="match status" value="2"/>
</dbReference>
<dbReference type="SMART" id="SM00461">
    <property type="entry name" value="WH1"/>
    <property type="match status" value="1"/>
</dbReference>
<evidence type="ECO:0000256" key="5">
    <source>
        <dbReference type="ARBA" id="ARBA00022737"/>
    </source>
</evidence>
<feature type="region of interest" description="Disordered" evidence="8">
    <location>
        <begin position="297"/>
        <end position="482"/>
    </location>
</feature>
<dbReference type="InterPro" id="IPR011993">
    <property type="entry name" value="PH-like_dom_sf"/>
</dbReference>
<dbReference type="PROSITE" id="PS50108">
    <property type="entry name" value="CRIB"/>
    <property type="match status" value="1"/>
</dbReference>
<feature type="compositionally biased region" description="Pro residues" evidence="8">
    <location>
        <begin position="361"/>
        <end position="387"/>
    </location>
</feature>
<evidence type="ECO:0000313" key="12">
    <source>
        <dbReference type="EMBL" id="KAK1151422.1"/>
    </source>
</evidence>
<dbReference type="SUPFAM" id="SSF50729">
    <property type="entry name" value="PH domain-like"/>
    <property type="match status" value="1"/>
</dbReference>
<feature type="compositionally biased region" description="Acidic residues" evidence="8">
    <location>
        <begin position="465"/>
        <end position="482"/>
    </location>
</feature>
<dbReference type="FunFam" id="3.90.810.10:FF:000017">
    <property type="entry name" value="Wiskott-Aldrich syndrome (eczema-thrombocytopenia) b"/>
    <property type="match status" value="1"/>
</dbReference>
<dbReference type="InterPro" id="IPR036936">
    <property type="entry name" value="CRIB_dom_sf"/>
</dbReference>
<dbReference type="CDD" id="cd01205">
    <property type="entry name" value="EVH1_WASP-like"/>
    <property type="match status" value="1"/>
</dbReference>
<keyword evidence="13" id="KW-1185">Reference proteome</keyword>
<dbReference type="Proteomes" id="UP001230051">
    <property type="component" value="Unassembled WGS sequence"/>
</dbReference>
<dbReference type="InterPro" id="IPR003124">
    <property type="entry name" value="WH2_dom"/>
</dbReference>
<dbReference type="Gene3D" id="3.90.810.10">
    <property type="entry name" value="CRIB domain"/>
    <property type="match status" value="2"/>
</dbReference>
<evidence type="ECO:0008006" key="14">
    <source>
        <dbReference type="Google" id="ProtNLM"/>
    </source>
</evidence>
<organism evidence="12 13">
    <name type="scientific">Acipenser oxyrinchus oxyrinchus</name>
    <dbReference type="NCBI Taxonomy" id="40147"/>
    <lineage>
        <taxon>Eukaryota</taxon>
        <taxon>Metazoa</taxon>
        <taxon>Chordata</taxon>
        <taxon>Craniata</taxon>
        <taxon>Vertebrata</taxon>
        <taxon>Euteleostomi</taxon>
        <taxon>Actinopterygii</taxon>
        <taxon>Chondrostei</taxon>
        <taxon>Acipenseriformes</taxon>
        <taxon>Acipenseridae</taxon>
        <taxon>Acipenser</taxon>
    </lineage>
</organism>
<feature type="compositionally biased region" description="Low complexity" evidence="8">
    <location>
        <begin position="388"/>
        <end position="401"/>
    </location>
</feature>
<feature type="region of interest" description="Disordered" evidence="8">
    <location>
        <begin position="141"/>
        <end position="226"/>
    </location>
</feature>
<dbReference type="GO" id="GO:0007015">
    <property type="term" value="P:actin filament organization"/>
    <property type="evidence" value="ECO:0007669"/>
    <property type="project" value="InterPro"/>
</dbReference>
<dbReference type="InterPro" id="IPR033927">
    <property type="entry name" value="WASPfam_EVH1"/>
</dbReference>
<dbReference type="GO" id="GO:0005634">
    <property type="term" value="C:nucleus"/>
    <property type="evidence" value="ECO:0007669"/>
    <property type="project" value="UniProtKB-SubCell"/>
</dbReference>
<evidence type="ECO:0000256" key="4">
    <source>
        <dbReference type="ARBA" id="ARBA00022553"/>
    </source>
</evidence>
<dbReference type="Pfam" id="PF00786">
    <property type="entry name" value="PBD"/>
    <property type="match status" value="1"/>
</dbReference>
<feature type="compositionally biased region" description="Basic residues" evidence="8">
    <location>
        <begin position="214"/>
        <end position="225"/>
    </location>
</feature>
<keyword evidence="6" id="KW-0206">Cytoskeleton</keyword>
<dbReference type="InterPro" id="IPR011026">
    <property type="entry name" value="WAS_C"/>
</dbReference>
<evidence type="ECO:0000256" key="7">
    <source>
        <dbReference type="ARBA" id="ARBA00023242"/>
    </source>
</evidence>
<keyword evidence="5" id="KW-0677">Repeat</keyword>
<protein>
    <recommendedName>
        <fullName evidence="14">Wiskott-Aldrich syndrome protein</fullName>
    </recommendedName>
</protein>
<comment type="caution">
    <text evidence="12">The sequence shown here is derived from an EMBL/GenBank/DDBJ whole genome shotgun (WGS) entry which is preliminary data.</text>
</comment>
<dbReference type="PROSITE" id="PS51082">
    <property type="entry name" value="WH2"/>
    <property type="match status" value="1"/>
</dbReference>